<comment type="caution">
    <text evidence="3">The sequence shown here is derived from an EMBL/GenBank/DDBJ whole genome shotgun (WGS) entry which is preliminary data.</text>
</comment>
<keyword evidence="1 2" id="KW-0413">Isomerase</keyword>
<dbReference type="InterPro" id="IPR013785">
    <property type="entry name" value="Aldolase_TIM"/>
</dbReference>
<comment type="pathway">
    <text evidence="2">Carbohydrate degradation; glycolysis; D-glyceraldehyde 3-phosphate from glycerone phosphate: step 1/1.</text>
</comment>
<dbReference type="EC" id="5.3.1.1" evidence="2"/>
<accession>A0ABW4VDA6</accession>
<gene>
    <name evidence="3" type="ORF">ACFSL2_18295</name>
</gene>
<protein>
    <recommendedName>
        <fullName evidence="2">Triosephosphate isomerase</fullName>
        <ecNumber evidence="2">5.3.1.1</ecNumber>
    </recommendedName>
</protein>
<dbReference type="GO" id="GO:0016853">
    <property type="term" value="F:isomerase activity"/>
    <property type="evidence" value="ECO:0007669"/>
    <property type="project" value="UniProtKB-KW"/>
</dbReference>
<comment type="subunit">
    <text evidence="2">Homodimer.</text>
</comment>
<comment type="subcellular location">
    <subcellularLocation>
        <location evidence="2">Cytoplasm</location>
    </subcellularLocation>
</comment>
<dbReference type="Gene3D" id="3.20.20.70">
    <property type="entry name" value="Aldolase class I"/>
    <property type="match status" value="1"/>
</dbReference>
<proteinExistence type="inferred from homology"/>
<dbReference type="PANTHER" id="PTHR21139:SF2">
    <property type="entry name" value="TRIOSEPHOSPHATE ISOMERASE"/>
    <property type="match status" value="1"/>
</dbReference>
<reference evidence="4" key="1">
    <citation type="journal article" date="2019" name="Int. J. Syst. Evol. Microbiol.">
        <title>The Global Catalogue of Microorganisms (GCM) 10K type strain sequencing project: providing services to taxonomists for standard genome sequencing and annotation.</title>
        <authorList>
            <consortium name="The Broad Institute Genomics Platform"/>
            <consortium name="The Broad Institute Genome Sequencing Center for Infectious Disease"/>
            <person name="Wu L."/>
            <person name="Ma J."/>
        </authorList>
    </citation>
    <scope>NUCLEOTIDE SEQUENCE [LARGE SCALE GENOMIC DNA]</scope>
    <source>
        <strain evidence="4">CCM 7043</strain>
    </source>
</reference>
<comment type="pathway">
    <text evidence="2">Carbohydrate biosynthesis; gluconeogenesis.</text>
</comment>
<keyword evidence="2" id="KW-0324">Glycolysis</keyword>
<organism evidence="3 4">
    <name type="scientific">Promicromonospora aerolata</name>
    <dbReference type="NCBI Taxonomy" id="195749"/>
    <lineage>
        <taxon>Bacteria</taxon>
        <taxon>Bacillati</taxon>
        <taxon>Actinomycetota</taxon>
        <taxon>Actinomycetes</taxon>
        <taxon>Micrococcales</taxon>
        <taxon>Promicromonosporaceae</taxon>
        <taxon>Promicromonospora</taxon>
    </lineage>
</organism>
<dbReference type="InterPro" id="IPR000652">
    <property type="entry name" value="Triosephosphate_isomerase"/>
</dbReference>
<evidence type="ECO:0000313" key="4">
    <source>
        <dbReference type="Proteomes" id="UP001597338"/>
    </source>
</evidence>
<dbReference type="SUPFAM" id="SSF51351">
    <property type="entry name" value="Triosephosphate isomerase (TIM)"/>
    <property type="match status" value="1"/>
</dbReference>
<name>A0ABW4VDA6_9MICO</name>
<dbReference type="Pfam" id="PF00121">
    <property type="entry name" value="TIM"/>
    <property type="match status" value="1"/>
</dbReference>
<evidence type="ECO:0000313" key="3">
    <source>
        <dbReference type="EMBL" id="MFD2027467.1"/>
    </source>
</evidence>
<sequence>MTSTTTTTTASTFWLGTSWKMTKTLAEAGDYADELRTAALAGQVPPELRLFVLPPVTALATVRDRLDGAQLDRARLLLGAQNAYPGPEGPVTGEVSMGMVRDAGARMVELGHAERRTLLGETDELIAAKVAAAVSAGLIPLVCVGETAAERDRGDTASVVAGQVRAALGGLGRLAPAELLIAYEPHWAIGAQGRAAAPDDVADGLAVVRQVLAEELPDSTTGVLYGGSVDAGNAADLASGLDVDGLFVGRAAWTAAGLLDLAHRCADAARAHSTTDQVPAIVRKDR</sequence>
<dbReference type="InterPro" id="IPR035990">
    <property type="entry name" value="TIM_sf"/>
</dbReference>
<keyword evidence="2" id="KW-0963">Cytoplasm</keyword>
<evidence type="ECO:0000256" key="1">
    <source>
        <dbReference type="ARBA" id="ARBA00023235"/>
    </source>
</evidence>
<dbReference type="RefSeq" id="WP_377199208.1">
    <property type="nucleotide sequence ID" value="NZ_JBHUHF010000001.1"/>
</dbReference>
<dbReference type="PANTHER" id="PTHR21139">
    <property type="entry name" value="TRIOSEPHOSPHATE ISOMERASE"/>
    <property type="match status" value="1"/>
</dbReference>
<evidence type="ECO:0000256" key="2">
    <source>
        <dbReference type="RuleBase" id="RU363013"/>
    </source>
</evidence>
<dbReference type="PROSITE" id="PS51440">
    <property type="entry name" value="TIM_2"/>
    <property type="match status" value="1"/>
</dbReference>
<keyword evidence="2" id="KW-0312">Gluconeogenesis</keyword>
<dbReference type="CDD" id="cd00311">
    <property type="entry name" value="TIM"/>
    <property type="match status" value="1"/>
</dbReference>
<comment type="similarity">
    <text evidence="2">Belongs to the triosephosphate isomerase family.</text>
</comment>
<comment type="catalytic activity">
    <reaction evidence="2">
        <text>D-glyceraldehyde 3-phosphate = dihydroxyacetone phosphate</text>
        <dbReference type="Rhea" id="RHEA:18585"/>
        <dbReference type="ChEBI" id="CHEBI:57642"/>
        <dbReference type="ChEBI" id="CHEBI:59776"/>
        <dbReference type="EC" id="5.3.1.1"/>
    </reaction>
</comment>
<keyword evidence="4" id="KW-1185">Reference proteome</keyword>
<dbReference type="Proteomes" id="UP001597338">
    <property type="component" value="Unassembled WGS sequence"/>
</dbReference>
<dbReference type="EMBL" id="JBHUHF010000001">
    <property type="protein sequence ID" value="MFD2027467.1"/>
    <property type="molecule type" value="Genomic_DNA"/>
</dbReference>